<evidence type="ECO:0000256" key="1">
    <source>
        <dbReference type="ARBA" id="ARBA00000847"/>
    </source>
</evidence>
<comment type="caution">
    <text evidence="9">The sequence shown here is derived from an EMBL/GenBank/DDBJ whole genome shotgun (WGS) entry which is preliminary data.</text>
</comment>
<dbReference type="AlphaFoldDB" id="A0A2N3PPB9"/>
<evidence type="ECO:0000256" key="2">
    <source>
        <dbReference type="ARBA" id="ARBA00001946"/>
    </source>
</evidence>
<proteinExistence type="inferred from homology"/>
<dbReference type="InterPro" id="IPR015797">
    <property type="entry name" value="NUDIX_hydrolase-like_dom_sf"/>
</dbReference>
<evidence type="ECO:0000256" key="4">
    <source>
        <dbReference type="ARBA" id="ARBA00016377"/>
    </source>
</evidence>
<evidence type="ECO:0000256" key="5">
    <source>
        <dbReference type="ARBA" id="ARBA00022801"/>
    </source>
</evidence>
<evidence type="ECO:0000259" key="8">
    <source>
        <dbReference type="PROSITE" id="PS51462"/>
    </source>
</evidence>
<reference evidence="10" key="1">
    <citation type="submission" date="2017-12" db="EMBL/GenBank/DDBJ databases">
        <title>Draft genome sequence of Telmatospirillum siberiense 26-4b1T, an acidotolerant peatland alphaproteobacterium potentially involved in sulfur cycling.</title>
        <authorList>
            <person name="Hausmann B."/>
            <person name="Pjevac P."/>
            <person name="Schreck K."/>
            <person name="Herbold C.W."/>
            <person name="Daims H."/>
            <person name="Wagner M."/>
            <person name="Pester M."/>
            <person name="Loy A."/>
        </authorList>
    </citation>
    <scope>NUCLEOTIDE SEQUENCE [LARGE SCALE GENOMIC DNA]</scope>
    <source>
        <strain evidence="10">26-4b1</strain>
    </source>
</reference>
<keyword evidence="10" id="KW-1185">Reference proteome</keyword>
<dbReference type="GO" id="GO:0016787">
    <property type="term" value="F:hydrolase activity"/>
    <property type="evidence" value="ECO:0007669"/>
    <property type="project" value="UniProtKB-KW"/>
</dbReference>
<dbReference type="OrthoDB" id="177518at2"/>
<dbReference type="Gene3D" id="3.90.79.10">
    <property type="entry name" value="Nucleoside Triphosphate Pyrophosphohydrolase"/>
    <property type="match status" value="1"/>
</dbReference>
<evidence type="ECO:0000256" key="3">
    <source>
        <dbReference type="ARBA" id="ARBA00007275"/>
    </source>
</evidence>
<dbReference type="Pfam" id="PF00293">
    <property type="entry name" value="NUDIX"/>
    <property type="match status" value="1"/>
</dbReference>
<dbReference type="GO" id="GO:0005829">
    <property type="term" value="C:cytosol"/>
    <property type="evidence" value="ECO:0007669"/>
    <property type="project" value="TreeGrafter"/>
</dbReference>
<dbReference type="GO" id="GO:0006753">
    <property type="term" value="P:nucleoside phosphate metabolic process"/>
    <property type="evidence" value="ECO:0007669"/>
    <property type="project" value="TreeGrafter"/>
</dbReference>
<gene>
    <name evidence="9" type="ORF">CWS72_22800</name>
</gene>
<keyword evidence="5" id="KW-0378">Hydrolase</keyword>
<dbReference type="GO" id="GO:0019693">
    <property type="term" value="P:ribose phosphate metabolic process"/>
    <property type="evidence" value="ECO:0007669"/>
    <property type="project" value="TreeGrafter"/>
</dbReference>
<evidence type="ECO:0000313" key="10">
    <source>
        <dbReference type="Proteomes" id="UP000233293"/>
    </source>
</evidence>
<name>A0A2N3PPB9_9PROT</name>
<evidence type="ECO:0000256" key="7">
    <source>
        <dbReference type="ARBA" id="ARBA00032272"/>
    </source>
</evidence>
<dbReference type="SUPFAM" id="SSF55811">
    <property type="entry name" value="Nudix"/>
    <property type="match status" value="1"/>
</dbReference>
<dbReference type="CDD" id="cd24161">
    <property type="entry name" value="NUDIX_ADPRase_Ndx2"/>
    <property type="match status" value="1"/>
</dbReference>
<feature type="domain" description="Nudix hydrolase" evidence="8">
    <location>
        <begin position="22"/>
        <end position="152"/>
    </location>
</feature>
<evidence type="ECO:0000313" key="9">
    <source>
        <dbReference type="EMBL" id="PKU22226.1"/>
    </source>
</evidence>
<organism evidence="9 10">
    <name type="scientific">Telmatospirillum siberiense</name>
    <dbReference type="NCBI Taxonomy" id="382514"/>
    <lineage>
        <taxon>Bacteria</taxon>
        <taxon>Pseudomonadati</taxon>
        <taxon>Pseudomonadota</taxon>
        <taxon>Alphaproteobacteria</taxon>
        <taxon>Rhodospirillales</taxon>
        <taxon>Rhodospirillaceae</taxon>
        <taxon>Telmatospirillum</taxon>
    </lineage>
</organism>
<comment type="catalytic activity">
    <reaction evidence="1">
        <text>GDP-alpha-D-mannose + H2O = alpha-D-mannose 1-phosphate + GMP + 2 H(+)</text>
        <dbReference type="Rhea" id="RHEA:27978"/>
        <dbReference type="ChEBI" id="CHEBI:15377"/>
        <dbReference type="ChEBI" id="CHEBI:15378"/>
        <dbReference type="ChEBI" id="CHEBI:57527"/>
        <dbReference type="ChEBI" id="CHEBI:58115"/>
        <dbReference type="ChEBI" id="CHEBI:58409"/>
    </reaction>
</comment>
<dbReference type="PANTHER" id="PTHR11839">
    <property type="entry name" value="UDP/ADP-SUGAR PYROPHOSPHATASE"/>
    <property type="match status" value="1"/>
</dbReference>
<dbReference type="Proteomes" id="UP000233293">
    <property type="component" value="Unassembled WGS sequence"/>
</dbReference>
<protein>
    <recommendedName>
        <fullName evidence="4">GDP-mannose pyrophosphatase</fullName>
    </recommendedName>
    <alternativeName>
        <fullName evidence="6">GDP-mannose hydrolase</fullName>
    </alternativeName>
    <alternativeName>
        <fullName evidence="7">GDPMK</fullName>
    </alternativeName>
</protein>
<comment type="similarity">
    <text evidence="3">Belongs to the Nudix hydrolase family. NudK subfamily.</text>
</comment>
<dbReference type="InterPro" id="IPR000086">
    <property type="entry name" value="NUDIX_hydrolase_dom"/>
</dbReference>
<comment type="cofactor">
    <cofactor evidence="2">
        <name>Mg(2+)</name>
        <dbReference type="ChEBI" id="CHEBI:18420"/>
    </cofactor>
</comment>
<accession>A0A2N3PPB9</accession>
<dbReference type="EMBL" id="PIUM01000036">
    <property type="protein sequence ID" value="PKU22226.1"/>
    <property type="molecule type" value="Genomic_DNA"/>
</dbReference>
<evidence type="ECO:0000256" key="6">
    <source>
        <dbReference type="ARBA" id="ARBA00032162"/>
    </source>
</evidence>
<sequence>MRVREDDIRRENGTVGLYSIVEKPDYAVIAPIDGDRIHLVEQYRYPVSGRFWELPQGSWENVPQITPVDLARAELKEETGLTAERMTEVGHLFQAYGYSNQGFNIFLAKGLTHGEQDLDPEEIDLISQSFTFDEVKEMIESGSIKDATTLAVLGFLQIKGIISF</sequence>
<dbReference type="PROSITE" id="PS51462">
    <property type="entry name" value="NUDIX"/>
    <property type="match status" value="1"/>
</dbReference>
<dbReference type="PANTHER" id="PTHR11839:SF18">
    <property type="entry name" value="NUDIX HYDROLASE DOMAIN-CONTAINING PROTEIN"/>
    <property type="match status" value="1"/>
</dbReference>